<comment type="similarity">
    <text evidence="3">Belongs to the peptidase M50A family.</text>
</comment>
<evidence type="ECO:0000313" key="14">
    <source>
        <dbReference type="Proteomes" id="UP000198341"/>
    </source>
</evidence>
<dbReference type="SUPFAM" id="SSF50156">
    <property type="entry name" value="PDZ domain-like"/>
    <property type="match status" value="1"/>
</dbReference>
<dbReference type="PANTHER" id="PTHR42837">
    <property type="entry name" value="REGULATOR OF SIGMA-E PROTEASE RSEP"/>
    <property type="match status" value="1"/>
</dbReference>
<feature type="transmembrane region" description="Helical" evidence="11">
    <location>
        <begin position="419"/>
        <end position="438"/>
    </location>
</feature>
<evidence type="ECO:0000256" key="3">
    <source>
        <dbReference type="ARBA" id="ARBA00009989"/>
    </source>
</evidence>
<dbReference type="SMART" id="SM00228">
    <property type="entry name" value="PDZ"/>
    <property type="match status" value="1"/>
</dbReference>
<keyword evidence="8 11" id="KW-1133">Transmembrane helix</keyword>
<gene>
    <name evidence="13" type="ORF">Bathy05g01650</name>
</gene>
<dbReference type="GO" id="GO:0004222">
    <property type="term" value="F:metalloendopeptidase activity"/>
    <property type="evidence" value="ECO:0007669"/>
    <property type="project" value="InterPro"/>
</dbReference>
<keyword evidence="9" id="KW-0482">Metalloprotease</keyword>
<dbReference type="Pfam" id="PF17820">
    <property type="entry name" value="PDZ_6"/>
    <property type="match status" value="1"/>
</dbReference>
<protein>
    <recommendedName>
        <fullName evidence="12">PDZ domain-containing protein</fullName>
    </recommendedName>
</protein>
<evidence type="ECO:0000256" key="9">
    <source>
        <dbReference type="ARBA" id="ARBA00023049"/>
    </source>
</evidence>
<dbReference type="KEGG" id="bpg:Bathy05g01650"/>
<evidence type="ECO:0000259" key="12">
    <source>
        <dbReference type="PROSITE" id="PS50106"/>
    </source>
</evidence>
<feature type="transmembrane region" description="Helical" evidence="11">
    <location>
        <begin position="124"/>
        <end position="144"/>
    </location>
</feature>
<keyword evidence="7" id="KW-0862">Zinc</keyword>
<dbReference type="CDD" id="cd06163">
    <property type="entry name" value="S2P-M50_PDZ_RseP-like"/>
    <property type="match status" value="1"/>
</dbReference>
<keyword evidence="14" id="KW-1185">Reference proteome</keyword>
<keyword evidence="6" id="KW-0378">Hydrolase</keyword>
<dbReference type="GO" id="GO:0006508">
    <property type="term" value="P:proteolysis"/>
    <property type="evidence" value="ECO:0007669"/>
    <property type="project" value="UniProtKB-KW"/>
</dbReference>
<feature type="transmembrane region" description="Helical" evidence="11">
    <location>
        <begin position="95"/>
        <end position="112"/>
    </location>
</feature>
<evidence type="ECO:0000256" key="2">
    <source>
        <dbReference type="ARBA" id="ARBA00004141"/>
    </source>
</evidence>
<proteinExistence type="inferred from homology"/>
<dbReference type="NCBIfam" id="TIGR00054">
    <property type="entry name" value="RIP metalloprotease RseP"/>
    <property type="match status" value="1"/>
</dbReference>
<evidence type="ECO:0000256" key="8">
    <source>
        <dbReference type="ARBA" id="ARBA00022989"/>
    </source>
</evidence>
<comment type="subcellular location">
    <subcellularLocation>
        <location evidence="2">Membrane</location>
        <topology evidence="2">Multi-pass membrane protein</topology>
    </subcellularLocation>
</comment>
<dbReference type="Proteomes" id="UP000198341">
    <property type="component" value="Chromosome 5"/>
</dbReference>
<dbReference type="GO" id="GO:0016020">
    <property type="term" value="C:membrane"/>
    <property type="evidence" value="ECO:0007669"/>
    <property type="project" value="UniProtKB-SubCell"/>
</dbReference>
<feature type="transmembrane region" description="Helical" evidence="11">
    <location>
        <begin position="450"/>
        <end position="467"/>
    </location>
</feature>
<dbReference type="PANTHER" id="PTHR42837:SF2">
    <property type="entry name" value="MEMBRANE METALLOPROTEASE ARASP2, CHLOROPLASTIC-RELATED"/>
    <property type="match status" value="1"/>
</dbReference>
<comment type="cofactor">
    <cofactor evidence="1">
        <name>Zn(2+)</name>
        <dbReference type="ChEBI" id="CHEBI:29105"/>
    </cofactor>
</comment>
<evidence type="ECO:0000256" key="10">
    <source>
        <dbReference type="ARBA" id="ARBA00023136"/>
    </source>
</evidence>
<sequence length="483" mass="51517">MTTTKRKREKKKKGGVVCFSCADDEEEEALLTTAGAEASTLTSSLSSSFEDEELETRRASSSSKVCSSSSSFRLPKTKATTTTTSSFMDRVEMNAPLALSSFMLIPMGVMVAPNFDLEGPGSVIQALSVLASIIFVHESGHFLAARTQGIHVNKFAVGFGPNVLSYQGEEVEYSLKAIPLGGFVAFPDDDVDCPYPPDDPDLLRNRPVKDRAIVVSAGIVANCVFAFAILLAQVNTIGLTYAKYAPGVIVKGFVSPSAAESAGFKRGDIILRIDGEDLEADAKTVNQVVNKIKASANKKLDVVVSRKGEMVKLNLIPDETPKTLEGRVGTRLEANSVLYKKMAKGPVDSIKLASKEFGRLFTLVGKSLTGLVTNFSQSKDQVSGPLAIVAVGAEVVRKDISGLFQFGAVININLAIVNLLPLPALDGGFLLLLIIEAIRGKKMQKETEQSITGAGVLFLLISGGVLITRDLTDFAVKAFGLDL</sequence>
<dbReference type="GeneID" id="19015668"/>
<evidence type="ECO:0000256" key="7">
    <source>
        <dbReference type="ARBA" id="ARBA00022833"/>
    </source>
</evidence>
<dbReference type="PROSITE" id="PS50106">
    <property type="entry name" value="PDZ"/>
    <property type="match status" value="1"/>
</dbReference>
<dbReference type="EMBL" id="FO082274">
    <property type="protein sequence ID" value="CCO16935.1"/>
    <property type="molecule type" value="Genomic_DNA"/>
</dbReference>
<keyword evidence="5 11" id="KW-0812">Transmembrane</keyword>
<evidence type="ECO:0000313" key="13">
    <source>
        <dbReference type="EMBL" id="CCO16935.1"/>
    </source>
</evidence>
<dbReference type="InterPro" id="IPR008915">
    <property type="entry name" value="Peptidase_M50"/>
</dbReference>
<organism evidence="13 14">
    <name type="scientific">Bathycoccus prasinos</name>
    <dbReference type="NCBI Taxonomy" id="41875"/>
    <lineage>
        <taxon>Eukaryota</taxon>
        <taxon>Viridiplantae</taxon>
        <taxon>Chlorophyta</taxon>
        <taxon>Mamiellophyceae</taxon>
        <taxon>Mamiellales</taxon>
        <taxon>Bathycoccaceae</taxon>
        <taxon>Bathycoccus</taxon>
    </lineage>
</organism>
<dbReference type="OrthoDB" id="445896at2759"/>
<keyword evidence="4" id="KW-0645">Protease</keyword>
<dbReference type="RefSeq" id="XP_007513377.1">
    <property type="nucleotide sequence ID" value="XM_007513315.1"/>
</dbReference>
<dbReference type="Pfam" id="PF02163">
    <property type="entry name" value="Peptidase_M50"/>
    <property type="match status" value="1"/>
</dbReference>
<accession>K8EWW5</accession>
<dbReference type="STRING" id="41875.K8EWW5"/>
<evidence type="ECO:0000256" key="1">
    <source>
        <dbReference type="ARBA" id="ARBA00001947"/>
    </source>
</evidence>
<dbReference type="AlphaFoldDB" id="K8EWW5"/>
<reference evidence="13 14" key="1">
    <citation type="submission" date="2011-10" db="EMBL/GenBank/DDBJ databases">
        <authorList>
            <person name="Genoscope - CEA"/>
        </authorList>
    </citation>
    <scope>NUCLEOTIDE SEQUENCE [LARGE SCALE GENOMIC DNA]</scope>
    <source>
        <strain evidence="13 14">RCC 1105</strain>
    </source>
</reference>
<dbReference type="InterPro" id="IPR004387">
    <property type="entry name" value="Pept_M50_Zn"/>
</dbReference>
<dbReference type="InterPro" id="IPR041489">
    <property type="entry name" value="PDZ_6"/>
</dbReference>
<evidence type="ECO:0000256" key="4">
    <source>
        <dbReference type="ARBA" id="ARBA00022670"/>
    </source>
</evidence>
<dbReference type="InterPro" id="IPR001478">
    <property type="entry name" value="PDZ"/>
</dbReference>
<evidence type="ECO:0000256" key="11">
    <source>
        <dbReference type="SAM" id="Phobius"/>
    </source>
</evidence>
<evidence type="ECO:0000256" key="6">
    <source>
        <dbReference type="ARBA" id="ARBA00022801"/>
    </source>
</evidence>
<dbReference type="Gene3D" id="2.30.42.10">
    <property type="match status" value="1"/>
</dbReference>
<dbReference type="InterPro" id="IPR036034">
    <property type="entry name" value="PDZ_sf"/>
</dbReference>
<keyword evidence="10 11" id="KW-0472">Membrane</keyword>
<name>K8EWW5_9CHLO</name>
<feature type="transmembrane region" description="Helical" evidence="11">
    <location>
        <begin position="212"/>
        <end position="232"/>
    </location>
</feature>
<evidence type="ECO:0000256" key="5">
    <source>
        <dbReference type="ARBA" id="ARBA00022692"/>
    </source>
</evidence>
<dbReference type="eggNOG" id="ENOG502QT40">
    <property type="taxonomic scope" value="Eukaryota"/>
</dbReference>
<feature type="domain" description="PDZ" evidence="12">
    <location>
        <begin position="226"/>
        <end position="307"/>
    </location>
</feature>